<sequence length="195" mass="21812">MINNKTIVLLFICLVACTSNNNEDKVNSAESGLIETIATDLYFEQKTNSVILNIKDSLESVDHKIRFDSLMAAHNELAILRINDSNCGLCIEVELEEILAFKTKLGTNQIAVFATFKSERNLKLMTKGLSGSGIPIFTIDYGELKLPVDEANAPYYFTINSNHIVNHTFIPIRGIESLNESYFNAISSIFRLEVK</sequence>
<evidence type="ECO:0008006" key="3">
    <source>
        <dbReference type="Google" id="ProtNLM"/>
    </source>
</evidence>
<dbReference type="Proteomes" id="UP000036908">
    <property type="component" value="Unassembled WGS sequence"/>
</dbReference>
<reference evidence="2" key="1">
    <citation type="submission" date="2014-11" db="EMBL/GenBank/DDBJ databases">
        <title>Genome sequencing of Roseivirga sp. D-25.</title>
        <authorList>
            <person name="Selvaratnam C."/>
            <person name="Thevarajoo S."/>
            <person name="Goh K.M."/>
            <person name="Eee R."/>
            <person name="Chan K.-G."/>
            <person name="Chong C.S."/>
        </authorList>
    </citation>
    <scope>NUCLEOTIDE SEQUENCE [LARGE SCALE GENOMIC DNA]</scope>
    <source>
        <strain evidence="2">D-25</strain>
    </source>
</reference>
<name>A0A0L8AMJ4_9BACT</name>
<gene>
    <name evidence="1" type="ORF">OB69_05825</name>
</gene>
<organism evidence="1 2">
    <name type="scientific">Roseivirga seohaensis subsp. aquiponti</name>
    <dbReference type="NCBI Taxonomy" id="1566026"/>
    <lineage>
        <taxon>Bacteria</taxon>
        <taxon>Pseudomonadati</taxon>
        <taxon>Bacteroidota</taxon>
        <taxon>Cytophagia</taxon>
        <taxon>Cytophagales</taxon>
        <taxon>Roseivirgaceae</taxon>
        <taxon>Roseivirga</taxon>
    </lineage>
</organism>
<dbReference type="EMBL" id="JSVA01000007">
    <property type="protein sequence ID" value="KOF03410.1"/>
    <property type="molecule type" value="Genomic_DNA"/>
</dbReference>
<protein>
    <recommendedName>
        <fullName evidence="3">Alkyl hydroperoxide reductase subunit C/ Thiol specific antioxidant domain-containing protein</fullName>
    </recommendedName>
</protein>
<dbReference type="PATRIC" id="fig|1566026.4.peg.2989"/>
<dbReference type="OrthoDB" id="1443425at2"/>
<dbReference type="RefSeq" id="WP_053222766.1">
    <property type="nucleotide sequence ID" value="NZ_JSVA01000007.1"/>
</dbReference>
<keyword evidence="2" id="KW-1185">Reference proteome</keyword>
<proteinExistence type="predicted"/>
<evidence type="ECO:0000313" key="2">
    <source>
        <dbReference type="Proteomes" id="UP000036908"/>
    </source>
</evidence>
<accession>A0A0L8AMJ4</accession>
<evidence type="ECO:0000313" key="1">
    <source>
        <dbReference type="EMBL" id="KOF03410.1"/>
    </source>
</evidence>
<comment type="caution">
    <text evidence="1">The sequence shown here is derived from an EMBL/GenBank/DDBJ whole genome shotgun (WGS) entry which is preliminary data.</text>
</comment>
<dbReference type="AlphaFoldDB" id="A0A0L8AMJ4"/>